<evidence type="ECO:0000313" key="1">
    <source>
        <dbReference type="EMBL" id="PWY90404.1"/>
    </source>
</evidence>
<comment type="caution">
    <text evidence="1">The sequence shown here is derived from an EMBL/GenBank/DDBJ whole genome shotgun (WGS) entry which is preliminary data.</text>
</comment>
<dbReference type="Proteomes" id="UP000246702">
    <property type="component" value="Unassembled WGS sequence"/>
</dbReference>
<accession>A0A317WVG0</accession>
<dbReference type="OrthoDB" id="76567at2759"/>
<dbReference type="GeneID" id="37117151"/>
<sequence length="290" mass="32661">MSEPHSTPGFPDINRLRIATAATPTPVRTFKYEGLSKYTALVYRYLHSDVKILKFLRVSADEFSILSLEESGPLKSARLSYNSFTEILHVRMPSNRHESLNGLFRSLIDRQLFSMSIANEVSCQSSPSVEIRNWTKEPDSCWLPENKDDPFVVLEVGASETTTHLATSARRWIDTPGSTVLACISIKVRPDNDLVIDVWKRGKGTHDLTSGNVDAPAIRRQHIEITNSTPGPQVHGWKLEENWRVVSTDEILLEFSSFVGRPADNDGEHDILLDRSLLIGLATRFFDRQA</sequence>
<keyword evidence="2" id="KW-1185">Reference proteome</keyword>
<gene>
    <name evidence="1" type="ORF">BO94DRAFT_574168</name>
</gene>
<name>A0A317WVG0_9EURO</name>
<dbReference type="AlphaFoldDB" id="A0A317WVG0"/>
<evidence type="ECO:0000313" key="2">
    <source>
        <dbReference type="Proteomes" id="UP000246702"/>
    </source>
</evidence>
<proteinExistence type="predicted"/>
<organism evidence="1 2">
    <name type="scientific">Aspergillus sclerotioniger CBS 115572</name>
    <dbReference type="NCBI Taxonomy" id="1450535"/>
    <lineage>
        <taxon>Eukaryota</taxon>
        <taxon>Fungi</taxon>
        <taxon>Dikarya</taxon>
        <taxon>Ascomycota</taxon>
        <taxon>Pezizomycotina</taxon>
        <taxon>Eurotiomycetes</taxon>
        <taxon>Eurotiomycetidae</taxon>
        <taxon>Eurotiales</taxon>
        <taxon>Aspergillaceae</taxon>
        <taxon>Aspergillus</taxon>
        <taxon>Aspergillus subgen. Circumdati</taxon>
    </lineage>
</organism>
<protein>
    <submittedName>
        <fullName evidence="1">Uncharacterized protein</fullName>
    </submittedName>
</protein>
<reference evidence="1 2" key="1">
    <citation type="submission" date="2016-12" db="EMBL/GenBank/DDBJ databases">
        <title>The genomes of Aspergillus section Nigri reveals drivers in fungal speciation.</title>
        <authorList>
            <consortium name="DOE Joint Genome Institute"/>
            <person name="Vesth T.C."/>
            <person name="Nybo J."/>
            <person name="Theobald S."/>
            <person name="Brandl J."/>
            <person name="Frisvad J.C."/>
            <person name="Nielsen K.F."/>
            <person name="Lyhne E.K."/>
            <person name="Kogle M.E."/>
            <person name="Kuo A."/>
            <person name="Riley R."/>
            <person name="Clum A."/>
            <person name="Nolan M."/>
            <person name="Lipzen A."/>
            <person name="Salamov A."/>
            <person name="Henrissat B."/>
            <person name="Wiebenga A."/>
            <person name="De Vries R.P."/>
            <person name="Grigoriev I.V."/>
            <person name="Mortensen U.H."/>
            <person name="Andersen M.R."/>
            <person name="Baker S.E."/>
        </authorList>
    </citation>
    <scope>NUCLEOTIDE SEQUENCE [LARGE SCALE GENOMIC DNA]</scope>
    <source>
        <strain evidence="1 2">CBS 115572</strain>
    </source>
</reference>
<dbReference type="EMBL" id="MSFK01000010">
    <property type="protein sequence ID" value="PWY90404.1"/>
    <property type="molecule type" value="Genomic_DNA"/>
</dbReference>
<dbReference type="RefSeq" id="XP_025468782.1">
    <property type="nucleotide sequence ID" value="XM_025615008.1"/>
</dbReference>